<keyword evidence="4" id="KW-1185">Reference proteome</keyword>
<feature type="compositionally biased region" description="Low complexity" evidence="1">
    <location>
        <begin position="115"/>
        <end position="127"/>
    </location>
</feature>
<sequence length="164" mass="16967">MAALAGQTLMEAAGGPEQAKGAERVTPATATSALGMASLAGQALMEAAGTTVEGTMDVDEDESSGDSPRISKTPLVKSAPPKPTVTTADAEAKKQLQKQLGESSEDEEDEPPKQPKQQPKSMPLPKSKIARQFGDSEDDDNSDIEREMKKAAADAAASRSLLGG</sequence>
<evidence type="ECO:0000313" key="4">
    <source>
        <dbReference type="Proteomes" id="UP001642484"/>
    </source>
</evidence>
<feature type="region of interest" description="Disordered" evidence="1">
    <location>
        <begin position="48"/>
        <end position="164"/>
    </location>
</feature>
<proteinExistence type="predicted"/>
<name>A0ABP0S6U4_9DINO</name>
<reference evidence="3 4" key="1">
    <citation type="submission" date="2024-02" db="EMBL/GenBank/DDBJ databases">
        <authorList>
            <person name="Chen Y."/>
            <person name="Shah S."/>
            <person name="Dougan E. K."/>
            <person name="Thang M."/>
            <person name="Chan C."/>
        </authorList>
    </citation>
    <scope>NUCLEOTIDE SEQUENCE [LARGE SCALE GENOMIC DNA]</scope>
</reference>
<feature type="compositionally biased region" description="Basic and acidic residues" evidence="1">
    <location>
        <begin position="143"/>
        <end position="152"/>
    </location>
</feature>
<organism evidence="3 4">
    <name type="scientific">Durusdinium trenchii</name>
    <dbReference type="NCBI Taxonomy" id="1381693"/>
    <lineage>
        <taxon>Eukaryota</taxon>
        <taxon>Sar</taxon>
        <taxon>Alveolata</taxon>
        <taxon>Dinophyceae</taxon>
        <taxon>Suessiales</taxon>
        <taxon>Symbiodiniaceae</taxon>
        <taxon>Durusdinium</taxon>
    </lineage>
</organism>
<feature type="region of interest" description="Disordered" evidence="1">
    <location>
        <begin position="1"/>
        <end position="27"/>
    </location>
</feature>
<dbReference type="EMBL" id="CAXAMN010008868">
    <property type="protein sequence ID" value="CAK9026763.1"/>
    <property type="molecule type" value="Genomic_DNA"/>
</dbReference>
<evidence type="ECO:0000313" key="2">
    <source>
        <dbReference type="EMBL" id="CAK9026763.1"/>
    </source>
</evidence>
<dbReference type="Proteomes" id="UP001642484">
    <property type="component" value="Unassembled WGS sequence"/>
</dbReference>
<evidence type="ECO:0000313" key="3">
    <source>
        <dbReference type="EMBL" id="CAK9108032.1"/>
    </source>
</evidence>
<evidence type="ECO:0000256" key="1">
    <source>
        <dbReference type="SAM" id="MobiDB-lite"/>
    </source>
</evidence>
<gene>
    <name evidence="2" type="ORF">CCMP2556_LOCUS16506</name>
    <name evidence="3" type="ORF">CCMP2556_LOCUS50374</name>
</gene>
<dbReference type="EMBL" id="CAXAMN010027051">
    <property type="protein sequence ID" value="CAK9108032.1"/>
    <property type="molecule type" value="Genomic_DNA"/>
</dbReference>
<comment type="caution">
    <text evidence="3">The sequence shown here is derived from an EMBL/GenBank/DDBJ whole genome shotgun (WGS) entry which is preliminary data.</text>
</comment>
<accession>A0ABP0S6U4</accession>
<protein>
    <submittedName>
        <fullName evidence="3">Uncharacterized protein</fullName>
    </submittedName>
</protein>